<sequence>MDNSVLNSTLFLTLLMVVGMLFFIRAAAKDRTQIVTLGSEQDGDQLLAALKQYFVDRSYQVDAIDAVRNQVLLSGQVRASVFLAVFLSLMAGVGALCLGLILTVSLPDVPYLWAVFLGFAPLAGWLYWRKASRVEQVSFRLDETQQPTVGSWLRVKAHRDEVEALQEALNLQVVDNDVIAD</sequence>
<dbReference type="AlphaFoldDB" id="A0A928VQT0"/>
<feature type="transmembrane region" description="Helical" evidence="1">
    <location>
        <begin position="81"/>
        <end position="104"/>
    </location>
</feature>
<dbReference type="PANTHER" id="PTHR35302">
    <property type="match status" value="1"/>
</dbReference>
<keyword evidence="1" id="KW-1133">Transmembrane helix</keyword>
<dbReference type="PANTHER" id="PTHR35302:SF1">
    <property type="entry name" value="PROTEIN COFACTOR ASSEMBLY OF COMPLEX C SUBUNIT B CCB1, CHLOROPLASTIC"/>
    <property type="match status" value="1"/>
</dbReference>
<dbReference type="EMBL" id="JADEXQ010000045">
    <property type="protein sequence ID" value="MBE9030832.1"/>
    <property type="molecule type" value="Genomic_DNA"/>
</dbReference>
<accession>A0A928VQT0</accession>
<keyword evidence="1" id="KW-0472">Membrane</keyword>
<protein>
    <submittedName>
        <fullName evidence="2">Cofactor assembly of complex C subunit B</fullName>
    </submittedName>
</protein>
<dbReference type="RefSeq" id="WP_264325660.1">
    <property type="nucleotide sequence ID" value="NZ_JADEXQ010000045.1"/>
</dbReference>
<evidence type="ECO:0000313" key="2">
    <source>
        <dbReference type="EMBL" id="MBE9030832.1"/>
    </source>
</evidence>
<dbReference type="Proteomes" id="UP000625316">
    <property type="component" value="Unassembled WGS sequence"/>
</dbReference>
<organism evidence="2 3">
    <name type="scientific">Romeriopsis navalis LEGE 11480</name>
    <dbReference type="NCBI Taxonomy" id="2777977"/>
    <lineage>
        <taxon>Bacteria</taxon>
        <taxon>Bacillati</taxon>
        <taxon>Cyanobacteriota</taxon>
        <taxon>Cyanophyceae</taxon>
        <taxon>Leptolyngbyales</taxon>
        <taxon>Leptolyngbyaceae</taxon>
        <taxon>Romeriopsis</taxon>
        <taxon>Romeriopsis navalis</taxon>
    </lineage>
</organism>
<evidence type="ECO:0000256" key="1">
    <source>
        <dbReference type="SAM" id="Phobius"/>
    </source>
</evidence>
<reference evidence="2" key="1">
    <citation type="submission" date="2020-10" db="EMBL/GenBank/DDBJ databases">
        <authorList>
            <person name="Castelo-Branco R."/>
            <person name="Eusebio N."/>
            <person name="Adriana R."/>
            <person name="Vieira A."/>
            <person name="Brugerolle De Fraissinette N."/>
            <person name="Rezende De Castro R."/>
            <person name="Schneider M.P."/>
            <person name="Vasconcelos V."/>
            <person name="Leao P.N."/>
        </authorList>
    </citation>
    <scope>NUCLEOTIDE SEQUENCE</scope>
    <source>
        <strain evidence="2">LEGE 11480</strain>
    </source>
</reference>
<proteinExistence type="predicted"/>
<evidence type="ECO:0000313" key="3">
    <source>
        <dbReference type="Proteomes" id="UP000625316"/>
    </source>
</evidence>
<dbReference type="InterPro" id="IPR021919">
    <property type="entry name" value="CCB1"/>
</dbReference>
<name>A0A928VQT0_9CYAN</name>
<dbReference type="Pfam" id="PF12046">
    <property type="entry name" value="CCB1"/>
    <property type="match status" value="1"/>
</dbReference>
<gene>
    <name evidence="2" type="ORF">IQ266_13940</name>
</gene>
<keyword evidence="1" id="KW-0812">Transmembrane</keyword>
<feature type="transmembrane region" description="Helical" evidence="1">
    <location>
        <begin position="110"/>
        <end position="128"/>
    </location>
</feature>
<keyword evidence="3" id="KW-1185">Reference proteome</keyword>
<comment type="caution">
    <text evidence="2">The sequence shown here is derived from an EMBL/GenBank/DDBJ whole genome shotgun (WGS) entry which is preliminary data.</text>
</comment>
<feature type="transmembrane region" description="Helical" evidence="1">
    <location>
        <begin position="6"/>
        <end position="24"/>
    </location>
</feature>